<accession>A0A127PA69</accession>
<reference evidence="1 2" key="1">
    <citation type="submission" date="2015-11" db="EMBL/GenBank/DDBJ databases">
        <title>Exploring the genomic traits of fungus-feeding bacterial genus Collimonas.</title>
        <authorList>
            <person name="Song C."/>
            <person name="Schmidt R."/>
            <person name="de Jager V."/>
            <person name="Krzyzanowska D."/>
            <person name="Jongedijk E."/>
            <person name="Cankar K."/>
            <person name="Beekwilder J."/>
            <person name="van Veen A."/>
            <person name="de Boer W."/>
            <person name="van Veen J.A."/>
            <person name="Garbeva P."/>
        </authorList>
    </citation>
    <scope>NUCLEOTIDE SEQUENCE [LARGE SCALE GENOMIC DNA]</scope>
    <source>
        <strain evidence="1 2">Ter6</strain>
    </source>
</reference>
<organism evidence="1">
    <name type="scientific">Collimonas fungivorans</name>
    <dbReference type="NCBI Taxonomy" id="158899"/>
    <lineage>
        <taxon>Bacteria</taxon>
        <taxon>Pseudomonadati</taxon>
        <taxon>Pseudomonadota</taxon>
        <taxon>Betaproteobacteria</taxon>
        <taxon>Burkholderiales</taxon>
        <taxon>Oxalobacteraceae</taxon>
        <taxon>Collimonas</taxon>
    </lineage>
</organism>
<evidence type="ECO:0000313" key="2">
    <source>
        <dbReference type="Proteomes" id="UP000072421"/>
    </source>
</evidence>
<name>A0A127PA69_9BURK</name>
<sequence>MRSTIFIFHSQEFYFISQKMKVKLLNLNKIKILICLI</sequence>
<dbReference type="EMBL" id="CP013232">
    <property type="protein sequence ID" value="AMO94647.1"/>
    <property type="molecule type" value="Genomic_DNA"/>
</dbReference>
<dbReference type="Proteomes" id="UP000072421">
    <property type="component" value="Chromosome"/>
</dbReference>
<gene>
    <name evidence="1" type="ORF">CFter6_1954</name>
</gene>
<dbReference type="PATRIC" id="fig|158899.10.peg.1957"/>
<proteinExistence type="predicted"/>
<protein>
    <submittedName>
        <fullName evidence="1">Uncharacterized protein</fullName>
    </submittedName>
</protein>
<dbReference type="AlphaFoldDB" id="A0A127PA69"/>
<evidence type="ECO:0000313" key="1">
    <source>
        <dbReference type="EMBL" id="AMO94647.1"/>
    </source>
</evidence>